<proteinExistence type="predicted"/>
<accession>A0A7S1A1L7</accession>
<dbReference type="EMBL" id="HBFQ01019397">
    <property type="protein sequence ID" value="CAD8839237.1"/>
    <property type="molecule type" value="Transcribed_RNA"/>
</dbReference>
<organism evidence="1">
    <name type="scientific">Noctiluca scintillans</name>
    <name type="common">Sea sparkle</name>
    <name type="synonym">Red tide dinoflagellate</name>
    <dbReference type="NCBI Taxonomy" id="2966"/>
    <lineage>
        <taxon>Eukaryota</taxon>
        <taxon>Sar</taxon>
        <taxon>Alveolata</taxon>
        <taxon>Dinophyceae</taxon>
        <taxon>Noctilucales</taxon>
        <taxon>Noctilucaceae</taxon>
        <taxon>Noctiluca</taxon>
    </lineage>
</organism>
<dbReference type="AlphaFoldDB" id="A0A7S1A1L7"/>
<reference evidence="1" key="1">
    <citation type="submission" date="2021-01" db="EMBL/GenBank/DDBJ databases">
        <authorList>
            <person name="Corre E."/>
            <person name="Pelletier E."/>
            <person name="Niang G."/>
            <person name="Scheremetjew M."/>
            <person name="Finn R."/>
            <person name="Kale V."/>
            <person name="Holt S."/>
            <person name="Cochrane G."/>
            <person name="Meng A."/>
            <person name="Brown T."/>
            <person name="Cohen L."/>
        </authorList>
    </citation>
    <scope>NUCLEOTIDE SEQUENCE</scope>
</reference>
<gene>
    <name evidence="1" type="ORF">NSCI0253_LOCUS13585</name>
</gene>
<evidence type="ECO:0000313" key="1">
    <source>
        <dbReference type="EMBL" id="CAD8839237.1"/>
    </source>
</evidence>
<sequence length="248" mass="25756">MTASFMTECSYQAFGPLGVSPWRASSRSRSPSRLTSVCSSSVSPCTVSRSITRVDRAGVAGESLTCRDRLSCAAKFWPVLATLYQTSVAPDGIVAKCTESISPTVDATSTPAPKCEVPFSVTIGSAARTPSSSTLPSGETRVAPAGGLPRCVSSAPQLFSPVLMNALVTIAAKKAVEKSSKPALASRLTGRPLAEDESGAVLASWPREHSASGGGLAVVEAAMQNALDEHMQLQLWDLLFDAPPARGS</sequence>
<protein>
    <submittedName>
        <fullName evidence="1">Uncharacterized protein</fullName>
    </submittedName>
</protein>
<name>A0A7S1A1L7_NOCSC</name>